<dbReference type="Proteomes" id="UP000824120">
    <property type="component" value="Chromosome 8"/>
</dbReference>
<name>A0A9J5XNT2_SOLCO</name>
<proteinExistence type="predicted"/>
<protein>
    <submittedName>
        <fullName evidence="1">Uncharacterized protein</fullName>
    </submittedName>
</protein>
<sequence length="68" mass="8087">MDHRLWMYNMHYEISGDLKHEFIDGVRDKLGYDSYPIKSKTINWAFRKVRLGCSRVASHGIRSRSEDL</sequence>
<accession>A0A9J5XNT2</accession>
<gene>
    <name evidence="1" type="ORF">H5410_040413</name>
</gene>
<comment type="caution">
    <text evidence="1">The sequence shown here is derived from an EMBL/GenBank/DDBJ whole genome shotgun (WGS) entry which is preliminary data.</text>
</comment>
<dbReference type="EMBL" id="JACXVP010000008">
    <property type="protein sequence ID" value="KAG5589899.1"/>
    <property type="molecule type" value="Genomic_DNA"/>
</dbReference>
<keyword evidence="2" id="KW-1185">Reference proteome</keyword>
<reference evidence="1 2" key="1">
    <citation type="submission" date="2020-09" db="EMBL/GenBank/DDBJ databases">
        <title>De no assembly of potato wild relative species, Solanum commersonii.</title>
        <authorList>
            <person name="Cho K."/>
        </authorList>
    </citation>
    <scope>NUCLEOTIDE SEQUENCE [LARGE SCALE GENOMIC DNA]</scope>
    <source>
        <strain evidence="1">LZ3.2</strain>
        <tissue evidence="1">Leaf</tissue>
    </source>
</reference>
<evidence type="ECO:0000313" key="2">
    <source>
        <dbReference type="Proteomes" id="UP000824120"/>
    </source>
</evidence>
<organism evidence="1 2">
    <name type="scientific">Solanum commersonii</name>
    <name type="common">Commerson's wild potato</name>
    <name type="synonym">Commerson's nightshade</name>
    <dbReference type="NCBI Taxonomy" id="4109"/>
    <lineage>
        <taxon>Eukaryota</taxon>
        <taxon>Viridiplantae</taxon>
        <taxon>Streptophyta</taxon>
        <taxon>Embryophyta</taxon>
        <taxon>Tracheophyta</taxon>
        <taxon>Spermatophyta</taxon>
        <taxon>Magnoliopsida</taxon>
        <taxon>eudicotyledons</taxon>
        <taxon>Gunneridae</taxon>
        <taxon>Pentapetalae</taxon>
        <taxon>asterids</taxon>
        <taxon>lamiids</taxon>
        <taxon>Solanales</taxon>
        <taxon>Solanaceae</taxon>
        <taxon>Solanoideae</taxon>
        <taxon>Solaneae</taxon>
        <taxon>Solanum</taxon>
    </lineage>
</organism>
<evidence type="ECO:0000313" key="1">
    <source>
        <dbReference type="EMBL" id="KAG5589899.1"/>
    </source>
</evidence>
<dbReference type="AlphaFoldDB" id="A0A9J5XNT2"/>